<dbReference type="PROSITE" id="PS52004">
    <property type="entry name" value="KS3_2"/>
    <property type="match status" value="1"/>
</dbReference>
<feature type="domain" description="Aminoacyl-transfer RNA synthetases class-II family profile" evidence="10">
    <location>
        <begin position="968"/>
        <end position="1333"/>
    </location>
</feature>
<keyword evidence="3 12" id="KW-0436">Ligase</keyword>
<dbReference type="Pfam" id="PF03692">
    <property type="entry name" value="CxxCxxCC"/>
    <property type="match status" value="1"/>
</dbReference>
<dbReference type="InterPro" id="IPR014030">
    <property type="entry name" value="Ketoacyl_synth_N"/>
</dbReference>
<organism evidence="12 13">
    <name type="scientific">Durusdinium trenchii</name>
    <dbReference type="NCBI Taxonomy" id="1381693"/>
    <lineage>
        <taxon>Eukaryota</taxon>
        <taxon>Sar</taxon>
        <taxon>Alveolata</taxon>
        <taxon>Dinophyceae</taxon>
        <taxon>Suessiales</taxon>
        <taxon>Symbiodiniaceae</taxon>
        <taxon>Durusdinium</taxon>
    </lineage>
</organism>
<dbReference type="InterPro" id="IPR000794">
    <property type="entry name" value="Beta-ketoacyl_synthase"/>
</dbReference>
<dbReference type="SMART" id="SM00825">
    <property type="entry name" value="PKS_KS"/>
    <property type="match status" value="1"/>
</dbReference>
<dbReference type="SUPFAM" id="SSF53474">
    <property type="entry name" value="alpha/beta-Hydrolases"/>
    <property type="match status" value="1"/>
</dbReference>
<dbReference type="Pfam" id="PF03129">
    <property type="entry name" value="HGTP_anticodon"/>
    <property type="match status" value="1"/>
</dbReference>
<dbReference type="InterPro" id="IPR015807">
    <property type="entry name" value="His-tRNA-ligase"/>
</dbReference>
<dbReference type="InterPro" id="IPR020841">
    <property type="entry name" value="PKS_Beta-ketoAc_synthase_dom"/>
</dbReference>
<dbReference type="CDD" id="cd00773">
    <property type="entry name" value="HisRS-like_core"/>
    <property type="match status" value="1"/>
</dbReference>
<evidence type="ECO:0000313" key="12">
    <source>
        <dbReference type="EMBL" id="CAK8991776.1"/>
    </source>
</evidence>
<feature type="domain" description="Ketosynthase family 3 (KS3)" evidence="11">
    <location>
        <begin position="1"/>
        <end position="407"/>
    </location>
</feature>
<dbReference type="Pfam" id="PF00109">
    <property type="entry name" value="ketoacyl-synt"/>
    <property type="match status" value="1"/>
</dbReference>
<reference evidence="12 13" key="1">
    <citation type="submission" date="2024-02" db="EMBL/GenBank/DDBJ databases">
        <authorList>
            <person name="Chen Y."/>
            <person name="Shah S."/>
            <person name="Dougan E. K."/>
            <person name="Thang M."/>
            <person name="Chan C."/>
        </authorList>
    </citation>
    <scope>NUCLEOTIDE SEQUENCE [LARGE SCALE GENOMIC DNA]</scope>
</reference>
<comment type="catalytic activity">
    <reaction evidence="9">
        <text>tRNA(His) + L-histidine + ATP = L-histidyl-tRNA(His) + AMP + diphosphate + H(+)</text>
        <dbReference type="Rhea" id="RHEA:17313"/>
        <dbReference type="Rhea" id="RHEA-COMP:9665"/>
        <dbReference type="Rhea" id="RHEA-COMP:9689"/>
        <dbReference type="ChEBI" id="CHEBI:15378"/>
        <dbReference type="ChEBI" id="CHEBI:30616"/>
        <dbReference type="ChEBI" id="CHEBI:33019"/>
        <dbReference type="ChEBI" id="CHEBI:57595"/>
        <dbReference type="ChEBI" id="CHEBI:78442"/>
        <dbReference type="ChEBI" id="CHEBI:78527"/>
        <dbReference type="ChEBI" id="CHEBI:456215"/>
        <dbReference type="EC" id="6.1.1.21"/>
    </reaction>
</comment>
<dbReference type="SUPFAM" id="SSF53901">
    <property type="entry name" value="Thiolase-like"/>
    <property type="match status" value="2"/>
</dbReference>
<keyword evidence="4" id="KW-0808">Transferase</keyword>
<evidence type="ECO:0000256" key="3">
    <source>
        <dbReference type="ARBA" id="ARBA00022598"/>
    </source>
</evidence>
<evidence type="ECO:0000256" key="6">
    <source>
        <dbReference type="ARBA" id="ARBA00022840"/>
    </source>
</evidence>
<evidence type="ECO:0000256" key="7">
    <source>
        <dbReference type="ARBA" id="ARBA00022917"/>
    </source>
</evidence>
<keyword evidence="7" id="KW-0648">Protein biosynthesis</keyword>
<feature type="non-terminal residue" evidence="12">
    <location>
        <position position="1"/>
    </location>
</feature>
<dbReference type="InterPro" id="IPR005358">
    <property type="entry name" value="Puta_zinc/iron-chelating_dom"/>
</dbReference>
<dbReference type="InterPro" id="IPR041715">
    <property type="entry name" value="HisRS-like_core"/>
</dbReference>
<dbReference type="Gene3D" id="3.40.50.1820">
    <property type="entry name" value="alpha/beta hydrolase"/>
    <property type="match status" value="1"/>
</dbReference>
<dbReference type="SUPFAM" id="SSF55681">
    <property type="entry name" value="Class II aaRS and biotin synthetases"/>
    <property type="match status" value="1"/>
</dbReference>
<dbReference type="Pfam" id="PF02801">
    <property type="entry name" value="Ketoacyl-synt_C"/>
    <property type="match status" value="1"/>
</dbReference>
<name>A0ABP0HQD4_9DINO</name>
<dbReference type="InterPro" id="IPR000073">
    <property type="entry name" value="AB_hydrolase_1"/>
</dbReference>
<keyword evidence="13" id="KW-1185">Reference proteome</keyword>
<dbReference type="Gene3D" id="3.40.47.10">
    <property type="match status" value="1"/>
</dbReference>
<keyword evidence="5" id="KW-0547">Nucleotide-binding</keyword>
<evidence type="ECO:0000256" key="8">
    <source>
        <dbReference type="ARBA" id="ARBA00023146"/>
    </source>
</evidence>
<proteinExistence type="inferred from homology"/>
<evidence type="ECO:0000256" key="5">
    <source>
        <dbReference type="ARBA" id="ARBA00022741"/>
    </source>
</evidence>
<dbReference type="InterPro" id="IPR033656">
    <property type="entry name" value="HisRS_anticodon"/>
</dbReference>
<evidence type="ECO:0000256" key="2">
    <source>
        <dbReference type="ARBA" id="ARBA00008467"/>
    </source>
</evidence>
<comment type="similarity">
    <text evidence="1">Belongs to the class-II aminoacyl-tRNA synthetase family.</text>
</comment>
<dbReference type="NCBIfam" id="NF005589">
    <property type="entry name" value="PRK07314.1"/>
    <property type="match status" value="1"/>
</dbReference>
<evidence type="ECO:0000259" key="10">
    <source>
        <dbReference type="PROSITE" id="PS50862"/>
    </source>
</evidence>
<dbReference type="PROSITE" id="PS50862">
    <property type="entry name" value="AA_TRNA_LIGASE_II"/>
    <property type="match status" value="1"/>
</dbReference>
<dbReference type="InterPro" id="IPR004154">
    <property type="entry name" value="Anticodon-bd"/>
</dbReference>
<dbReference type="InterPro" id="IPR016039">
    <property type="entry name" value="Thiolase-like"/>
</dbReference>
<dbReference type="Pfam" id="PF00561">
    <property type="entry name" value="Abhydrolase_1"/>
    <property type="match status" value="1"/>
</dbReference>
<dbReference type="CDD" id="cd00859">
    <property type="entry name" value="HisRS_anticodon"/>
    <property type="match status" value="1"/>
</dbReference>
<dbReference type="InterPro" id="IPR036621">
    <property type="entry name" value="Anticodon-bd_dom_sf"/>
</dbReference>
<dbReference type="InterPro" id="IPR006195">
    <property type="entry name" value="aa-tRNA-synth_II"/>
</dbReference>
<evidence type="ECO:0000313" key="13">
    <source>
        <dbReference type="Proteomes" id="UP001642464"/>
    </source>
</evidence>
<accession>A0ABP0HQD4</accession>
<evidence type="ECO:0000256" key="4">
    <source>
        <dbReference type="ARBA" id="ARBA00022679"/>
    </source>
</evidence>
<gene>
    <name evidence="12" type="ORF">SCF082_LOCUS2810</name>
</gene>
<dbReference type="GO" id="GO:0016874">
    <property type="term" value="F:ligase activity"/>
    <property type="evidence" value="ECO:0007669"/>
    <property type="project" value="UniProtKB-KW"/>
</dbReference>
<keyword evidence="6" id="KW-0067">ATP-binding</keyword>
<dbReference type="EMBL" id="CAXAMM010001389">
    <property type="protein sequence ID" value="CAK8991776.1"/>
    <property type="molecule type" value="Genomic_DNA"/>
</dbReference>
<evidence type="ECO:0000259" key="11">
    <source>
        <dbReference type="PROSITE" id="PS52004"/>
    </source>
</evidence>
<dbReference type="CDD" id="cd00834">
    <property type="entry name" value="KAS_I_II"/>
    <property type="match status" value="1"/>
</dbReference>
<dbReference type="InterPro" id="IPR014031">
    <property type="entry name" value="Ketoacyl_synth_C"/>
</dbReference>
<sequence length="1402" mass="154592">LRDVVLESALKEGRSGIDYITHFDASGFPTKFAAEVKDFNLADYVSDPERFAHAGRNIRFAIGAAVQAVRDSGVNDSSFDPARFGVYLGAGEGQQDFFLFMRLIAQAQQNGEFDMEMFTKAGLEQFNPQEELEQEPNMPAGHLASLFNAQGPNLNCLTACAASSQAIGEATEIIRQGEAELMLSGGAHSMIHPFGVTGFNLLTALSTFNDEPKRASRPFDRDRDGFVLGEGAGMLLLEELEHAKSRGAQIYGEVTGYGSTADAYRITDIHPEGRGATACIKMALKDAGVSESDIDYINAHGTSTAVNDKVETRAIKQALGEVGYKTPVSSTKSMMGHLIAAAGSAEAIVCLLAMKEGVIPPTMNYETPDPECDLDYVPNAAREKKVDRALSNSFGFGGQNISLILSRFEGRSGRTDRVDGAVMMNWQFLLVLVGILCAIDALIHVTYALIALRHFERQPLFRVPEGKLHPDAEPIAVPTADGITLRGHVVPPSGPSSRGVIVFCPETAGGHELVMHYLEGLQRAGYTLVSFDFANTGESDHRPDYVPNHWPTTYEVADVDAVLDFVEETPQFSDLPIGLFGVSRGAATALAAGARRPDVRAIVVQGAYSTRSLTLYHVSRRIEYVVGRWSKLLPSWHVRVTIWLTMLFSQVHRGCRFAHLERLLPEWSDRDVLFVCGGSDSYVPASIGRELCLRSGHDPATSHWTVRGAKHNLERSVDPEEFDRRVIEFFEKVFHGAAETANPPSSLDVTGCPVASFIPAGSAQCVLPLRECSPESLADGGANGGSAMKRSDVPAGESLCDYCSAKCCRYFAFPIDRPKKRQDFDYLRWFMLHGRVAVFVDDDVWFLMVYADCKHLQPDHRCGIYETRPEICRGYSTDDCEFDGDGIYDKFFETPEQLWEYAEAILPPENAYHFSAEPANPATERPLSVKQNCVRTRRTVMAIRDGWWRCCSQEKAGDRDVAEQLIKPQTLKGFRDYLPSAMLAREHLMETARGVYRSYGFAPIDTPALEYSEILLGKGGDESDKQLFRFRDQGDRDVAMRFDLTVPFARFASQHLADIGTPFKRYHIGTVWRAEKPQKGRYREFVQCDFDTIGTDSNIADIETLLVIHDLLEAIGFERFTVRINHRELLNGLLEQIGLLEQSTGVLRALQDLVRSPFQTRELEHLSSLLGRRAHSFGHFRENLLGTDLRQLGGSERGELGVDRLAELFGACSSAGIPDDRLALDVSIARGLDYYTGTIYETFLGDLPKIGSVCSGGRYDNLAGLFTKTPLPGVGASLGLDRLLAAMEELGLLAEKKSVADVLVTIFEADRVADYVRLGRVLRLGGVGAEVYPQARPLKKQMQYANRQGFRVAIIAGSDEFEAGKWMVKDLETGTQTPVSETELLPHLATILGRSDAAVSTS</sequence>
<evidence type="ECO:0000256" key="1">
    <source>
        <dbReference type="ARBA" id="ARBA00008226"/>
    </source>
</evidence>
<dbReference type="InterPro" id="IPR029058">
    <property type="entry name" value="AB_hydrolase_fold"/>
</dbReference>
<keyword evidence="8" id="KW-0030">Aminoacyl-tRNA synthetase</keyword>
<dbReference type="NCBIfam" id="TIGR00442">
    <property type="entry name" value="hisS"/>
    <property type="match status" value="1"/>
</dbReference>
<comment type="caution">
    <text evidence="12">The sequence shown here is derived from an EMBL/GenBank/DDBJ whole genome shotgun (WGS) entry which is preliminary data.</text>
</comment>
<dbReference type="PANTHER" id="PTHR11712:SF336">
    <property type="entry name" value="3-OXOACYL-[ACYL-CARRIER-PROTEIN] SYNTHASE, MITOCHONDRIAL"/>
    <property type="match status" value="1"/>
</dbReference>
<dbReference type="SUPFAM" id="SSF52954">
    <property type="entry name" value="Class II aaRS ABD-related"/>
    <property type="match status" value="1"/>
</dbReference>
<dbReference type="PANTHER" id="PTHR11712">
    <property type="entry name" value="POLYKETIDE SYNTHASE-RELATED"/>
    <property type="match status" value="1"/>
</dbReference>
<dbReference type="HAMAP" id="MF_00127">
    <property type="entry name" value="His_tRNA_synth"/>
    <property type="match status" value="1"/>
</dbReference>
<protein>
    <submittedName>
        <fullName evidence="12">Histidine--tRNA ligase (Histidyl-tRNA synthetase) (HisRS)</fullName>
    </submittedName>
</protein>
<evidence type="ECO:0000256" key="9">
    <source>
        <dbReference type="ARBA" id="ARBA00047639"/>
    </source>
</evidence>
<comment type="similarity">
    <text evidence="2">Belongs to the thiolase-like superfamily. Beta-ketoacyl-ACP synthases family.</text>
</comment>
<dbReference type="Proteomes" id="UP001642464">
    <property type="component" value="Unassembled WGS sequence"/>
</dbReference>
<dbReference type="InterPro" id="IPR045864">
    <property type="entry name" value="aa-tRNA-synth_II/BPL/LPL"/>
</dbReference>
<dbReference type="Gene3D" id="3.30.930.10">
    <property type="entry name" value="Bira Bifunctional Protein, Domain 2"/>
    <property type="match status" value="1"/>
</dbReference>
<dbReference type="Gene3D" id="3.40.50.800">
    <property type="entry name" value="Anticodon-binding domain"/>
    <property type="match status" value="1"/>
</dbReference>
<dbReference type="Pfam" id="PF13393">
    <property type="entry name" value="tRNA-synt_His"/>
    <property type="match status" value="1"/>
</dbReference>